<reference evidence="3 4" key="1">
    <citation type="submission" date="2013-08" db="EMBL/GenBank/DDBJ databases">
        <authorList>
            <person name="Huang J."/>
            <person name="Wang G."/>
        </authorList>
    </citation>
    <scope>NUCLEOTIDE SEQUENCE [LARGE SCALE GENOMIC DNA]</scope>
    <source>
        <strain evidence="3 4">BH030004</strain>
    </source>
</reference>
<dbReference type="eggNOG" id="COG2385">
    <property type="taxonomic scope" value="Bacteria"/>
</dbReference>
<keyword evidence="4" id="KW-1185">Reference proteome</keyword>
<dbReference type="InterPro" id="IPR051922">
    <property type="entry name" value="Bact_Sporulation_Assoc"/>
</dbReference>
<dbReference type="GO" id="GO:0030435">
    <property type="term" value="P:sporulation resulting in formation of a cellular spore"/>
    <property type="evidence" value="ECO:0007669"/>
    <property type="project" value="InterPro"/>
</dbReference>
<dbReference type="InterPro" id="IPR014225">
    <property type="entry name" value="Spore_II_D_firmicutes"/>
</dbReference>
<dbReference type="PANTHER" id="PTHR30032:SF4">
    <property type="entry name" value="AMIDASE ENHANCER"/>
    <property type="match status" value="1"/>
</dbReference>
<dbReference type="RefSeq" id="WP_027447820.1">
    <property type="nucleotide sequence ID" value="NZ_AVPF01000004.1"/>
</dbReference>
<sequence>MKAWKGPGLLLIGTLVLIILVVPTLIVLPFIQPSDPIQEVATEDSTTPTKPVETLKDFNLDDLSSFSVNVYRTKAEQVEQVPLELYVSRVVASEMPADFELEALKAQSLAARTYIVQHLIKSEEDIPGNAHVTDTIQHQVYKNNDELIKAWGPDYIWKMNKIKQAVAETKGEILTYDGSPITASFFSTSNGYTENSEDYWEHEFPYLRSVESPWDTDSPKYLDQKVFTMSEIEQKLGVQLKEDHPIITNITKTESKRINTAKVGDKTFTGREIREQLNLKSSDFTVQQKDQYIIFKTKGYGHGVGMSQYGANGMAQEGKGYKDIVVHYYNDVAITEIDTFLPQIASR</sequence>
<dbReference type="PANTHER" id="PTHR30032">
    <property type="entry name" value="N-ACETYLMURAMOYL-L-ALANINE AMIDASE-RELATED"/>
    <property type="match status" value="1"/>
</dbReference>
<feature type="domain" description="Sporulation stage II protein D amidase enhancer LytB N-terminal" evidence="2">
    <location>
        <begin position="72"/>
        <end position="176"/>
    </location>
</feature>
<feature type="transmembrane region" description="Helical" evidence="1">
    <location>
        <begin position="9"/>
        <end position="31"/>
    </location>
</feature>
<keyword evidence="1" id="KW-1133">Transmembrane helix</keyword>
<dbReference type="AlphaFoldDB" id="A0A0A5GIK5"/>
<evidence type="ECO:0000313" key="4">
    <source>
        <dbReference type="Proteomes" id="UP000030403"/>
    </source>
</evidence>
<keyword evidence="1" id="KW-0472">Membrane</keyword>
<dbReference type="InterPro" id="IPR013693">
    <property type="entry name" value="SpoIID/LytB_N"/>
</dbReference>
<dbReference type="Pfam" id="PF08486">
    <property type="entry name" value="SpoIID"/>
    <property type="match status" value="1"/>
</dbReference>
<evidence type="ECO:0000256" key="1">
    <source>
        <dbReference type="SAM" id="Phobius"/>
    </source>
</evidence>
<dbReference type="InterPro" id="IPR013486">
    <property type="entry name" value="SpoIID/LytB"/>
</dbReference>
<dbReference type="STRING" id="1385511.GCA_000425225_00334"/>
<name>A0A0A5GIK5_9BACI</name>
<dbReference type="Proteomes" id="UP000030403">
    <property type="component" value="Unassembled WGS sequence"/>
</dbReference>
<evidence type="ECO:0000259" key="2">
    <source>
        <dbReference type="Pfam" id="PF08486"/>
    </source>
</evidence>
<organism evidence="3 4">
    <name type="scientific">Pontibacillus marinus BH030004 = DSM 16465</name>
    <dbReference type="NCBI Taxonomy" id="1385511"/>
    <lineage>
        <taxon>Bacteria</taxon>
        <taxon>Bacillati</taxon>
        <taxon>Bacillota</taxon>
        <taxon>Bacilli</taxon>
        <taxon>Bacillales</taxon>
        <taxon>Bacillaceae</taxon>
        <taxon>Pontibacillus</taxon>
    </lineage>
</organism>
<dbReference type="GO" id="GO:0030288">
    <property type="term" value="C:outer membrane-bounded periplasmic space"/>
    <property type="evidence" value="ECO:0007669"/>
    <property type="project" value="TreeGrafter"/>
</dbReference>
<evidence type="ECO:0000313" key="3">
    <source>
        <dbReference type="EMBL" id="KGX90965.1"/>
    </source>
</evidence>
<dbReference type="EMBL" id="AVPF01000004">
    <property type="protein sequence ID" value="KGX90965.1"/>
    <property type="molecule type" value="Genomic_DNA"/>
</dbReference>
<comment type="caution">
    <text evidence="3">The sequence shown here is derived from an EMBL/GenBank/DDBJ whole genome shotgun (WGS) entry which is preliminary data.</text>
</comment>
<proteinExistence type="predicted"/>
<protein>
    <submittedName>
        <fullName evidence="3">Stage II sporulation protein D</fullName>
    </submittedName>
</protein>
<dbReference type="NCBIfam" id="TIGR02870">
    <property type="entry name" value="spore_II_D"/>
    <property type="match status" value="1"/>
</dbReference>
<dbReference type="OrthoDB" id="9794671at2"/>
<gene>
    <name evidence="3" type="ORF">N783_13220</name>
</gene>
<accession>A0A0A5GIK5</accession>
<keyword evidence="1" id="KW-0812">Transmembrane</keyword>
<dbReference type="NCBIfam" id="TIGR02669">
    <property type="entry name" value="SpoIID_LytB"/>
    <property type="match status" value="1"/>
</dbReference>